<feature type="region of interest" description="Disordered" evidence="1">
    <location>
        <begin position="20"/>
        <end position="142"/>
    </location>
</feature>
<reference evidence="2" key="1">
    <citation type="journal article" date="2020" name="Phytopathology">
        <title>Genome Sequence Resources of Colletotrichum truncatum, C. plurivorum, C. musicola, and C. sojae: Four Species Pathogenic to Soybean (Glycine max).</title>
        <authorList>
            <person name="Rogerio F."/>
            <person name="Boufleur T.R."/>
            <person name="Ciampi-Guillardi M."/>
            <person name="Sukno S.A."/>
            <person name="Thon M.R."/>
            <person name="Massola Junior N.S."/>
            <person name="Baroncelli R."/>
        </authorList>
    </citation>
    <scope>NUCLEOTIDE SEQUENCE</scope>
    <source>
        <strain evidence="2">LFN0074</strain>
    </source>
</reference>
<sequence length="157" mass="17239">MRTTTPSYKGALCVVVEHQDHDGAKVDGVGGGKAGRERRAARYQSSKRAERERRAARKEEGGRRKADSERSLGRPSSVKREETLEKGKALGKAKKKAQGTPKEWKYSVDVPPKKWILSHRDGPLQCPRHGQSSGSSTSCMPGPQCLVSALVRSFVKL</sequence>
<dbReference type="AlphaFoldDB" id="A0A8H6KWC0"/>
<protein>
    <submittedName>
        <fullName evidence="2">Uncharacterized protein</fullName>
    </submittedName>
</protein>
<evidence type="ECO:0000256" key="1">
    <source>
        <dbReference type="SAM" id="MobiDB-lite"/>
    </source>
</evidence>
<gene>
    <name evidence="2" type="ORF">CMUS01_04626</name>
</gene>
<dbReference type="Proteomes" id="UP000639643">
    <property type="component" value="Unassembled WGS sequence"/>
</dbReference>
<organism evidence="2 3">
    <name type="scientific">Colletotrichum musicola</name>
    <dbReference type="NCBI Taxonomy" id="2175873"/>
    <lineage>
        <taxon>Eukaryota</taxon>
        <taxon>Fungi</taxon>
        <taxon>Dikarya</taxon>
        <taxon>Ascomycota</taxon>
        <taxon>Pezizomycotina</taxon>
        <taxon>Sordariomycetes</taxon>
        <taxon>Hypocreomycetidae</taxon>
        <taxon>Glomerellales</taxon>
        <taxon>Glomerellaceae</taxon>
        <taxon>Colletotrichum</taxon>
        <taxon>Colletotrichum orchidearum species complex</taxon>
    </lineage>
</organism>
<accession>A0A8H6KWC0</accession>
<evidence type="ECO:0000313" key="3">
    <source>
        <dbReference type="Proteomes" id="UP000639643"/>
    </source>
</evidence>
<name>A0A8H6KWC0_9PEZI</name>
<feature type="compositionally biased region" description="Basic and acidic residues" evidence="1">
    <location>
        <begin position="47"/>
        <end position="88"/>
    </location>
</feature>
<proteinExistence type="predicted"/>
<comment type="caution">
    <text evidence="2">The sequence shown here is derived from an EMBL/GenBank/DDBJ whole genome shotgun (WGS) entry which is preliminary data.</text>
</comment>
<dbReference type="EMBL" id="WIGM01000127">
    <property type="protein sequence ID" value="KAF6838498.1"/>
    <property type="molecule type" value="Genomic_DNA"/>
</dbReference>
<keyword evidence="3" id="KW-1185">Reference proteome</keyword>
<evidence type="ECO:0000313" key="2">
    <source>
        <dbReference type="EMBL" id="KAF6838498.1"/>
    </source>
</evidence>
<feature type="compositionally biased region" description="Polar residues" evidence="1">
    <location>
        <begin position="130"/>
        <end position="139"/>
    </location>
</feature>